<dbReference type="AlphaFoldDB" id="A0A0F9V1K2"/>
<accession>A0A0F9V1K2</accession>
<name>A0A0F9V1K2_9ZZZZ</name>
<comment type="caution">
    <text evidence="1">The sequence shown here is derived from an EMBL/GenBank/DDBJ whole genome shotgun (WGS) entry which is preliminary data.</text>
</comment>
<organism evidence="1">
    <name type="scientific">marine sediment metagenome</name>
    <dbReference type="NCBI Taxonomy" id="412755"/>
    <lineage>
        <taxon>unclassified sequences</taxon>
        <taxon>metagenomes</taxon>
        <taxon>ecological metagenomes</taxon>
    </lineage>
</organism>
<evidence type="ECO:0000313" key="1">
    <source>
        <dbReference type="EMBL" id="KKN97849.1"/>
    </source>
</evidence>
<dbReference type="EMBL" id="LAZR01000055">
    <property type="protein sequence ID" value="KKN97849.1"/>
    <property type="molecule type" value="Genomic_DNA"/>
</dbReference>
<proteinExistence type="predicted"/>
<reference evidence="1" key="1">
    <citation type="journal article" date="2015" name="Nature">
        <title>Complex archaea that bridge the gap between prokaryotes and eukaryotes.</title>
        <authorList>
            <person name="Spang A."/>
            <person name="Saw J.H."/>
            <person name="Jorgensen S.L."/>
            <person name="Zaremba-Niedzwiedzka K."/>
            <person name="Martijn J."/>
            <person name="Lind A.E."/>
            <person name="van Eijk R."/>
            <person name="Schleper C."/>
            <person name="Guy L."/>
            <person name="Ettema T.J."/>
        </authorList>
    </citation>
    <scope>NUCLEOTIDE SEQUENCE</scope>
</reference>
<protein>
    <submittedName>
        <fullName evidence="1">Uncharacterized protein</fullName>
    </submittedName>
</protein>
<sequence length="111" mass="12256">MKLLISTAVVWSVLSGAVLALTYEGEEAAALRCANMIAHTAVTLARAEMIGEHEKTVMLGVTVLILERHVSGTRGQKKTAMTILRDRRTIDQTLEDYRKHAAHCLVQFPIN</sequence>
<gene>
    <name evidence="1" type="ORF">LCGC14_0153630</name>
</gene>